<keyword evidence="4" id="KW-0812">Transmembrane</keyword>
<dbReference type="InterPro" id="IPR011893">
    <property type="entry name" value="Selenoprotein_Rdx-typ"/>
</dbReference>
<keyword evidence="5" id="KW-1185">Reference proteome</keyword>
<dbReference type="GO" id="GO:0005789">
    <property type="term" value="C:endoplasmic reticulum membrane"/>
    <property type="evidence" value="ECO:0007669"/>
    <property type="project" value="TreeGrafter"/>
</dbReference>
<organism evidence="5 6">
    <name type="scientific">Romanomermis culicivorax</name>
    <name type="common">Nematode worm</name>
    <dbReference type="NCBI Taxonomy" id="13658"/>
    <lineage>
        <taxon>Eukaryota</taxon>
        <taxon>Metazoa</taxon>
        <taxon>Ecdysozoa</taxon>
        <taxon>Nematoda</taxon>
        <taxon>Enoplea</taxon>
        <taxon>Dorylaimia</taxon>
        <taxon>Mermithida</taxon>
        <taxon>Mermithoidea</taxon>
        <taxon>Mermithidae</taxon>
        <taxon>Romanomermis</taxon>
    </lineage>
</organism>
<dbReference type="WBParaSite" id="nRc.2.0.1.t22193-RA">
    <property type="protein sequence ID" value="nRc.2.0.1.t22193-RA"/>
    <property type="gene ID" value="nRc.2.0.1.g22193"/>
</dbReference>
<feature type="transmembrane region" description="Helical" evidence="4">
    <location>
        <begin position="34"/>
        <end position="54"/>
    </location>
</feature>
<proteinExistence type="predicted"/>
<dbReference type="NCBIfam" id="TIGR02174">
    <property type="entry name" value="CXXU_selWTH"/>
    <property type="match status" value="1"/>
</dbReference>
<dbReference type="Proteomes" id="UP000887565">
    <property type="component" value="Unplaced"/>
</dbReference>
<keyword evidence="4" id="KW-0472">Membrane</keyword>
<keyword evidence="4" id="KW-1133">Transmembrane helix</keyword>
<protein>
    <submittedName>
        <fullName evidence="6">Selenoprotein T</fullName>
    </submittedName>
</protein>
<keyword evidence="1" id="KW-0732">Signal</keyword>
<dbReference type="PANTHER" id="PTHR13544:SF0">
    <property type="entry name" value="THIOREDOXIN REDUCTASE-LIKE SELENOPROTEIN T"/>
    <property type="match status" value="1"/>
</dbReference>
<feature type="region of interest" description="Disordered" evidence="3">
    <location>
        <begin position="132"/>
        <end position="159"/>
    </location>
</feature>
<evidence type="ECO:0000313" key="6">
    <source>
        <dbReference type="WBParaSite" id="nRc.2.0.1.t22193-RA"/>
    </source>
</evidence>
<dbReference type="InterPro" id="IPR019389">
    <property type="entry name" value="Selenoprotein_T"/>
</dbReference>
<sequence>YSKAYNEYATFLHQRYPFLSIEGGHYPPPPHKALLAQILSYVKIGFLVAIIFGFDPFNALNLATPNFYNWALQNKVYSCMMLFFVSNAIEGQLVSTGAFEISLGDIPVWSKLESVLTIIDLYYRKSNANANHDQTNENKIDDSQTRGTTRENDDGELRDLGKEHEFADEDSHDRYSNYEPKLSLDVEIC</sequence>
<dbReference type="OMA" id="YNEYATF"/>
<dbReference type="GO" id="GO:0004791">
    <property type="term" value="F:thioredoxin-disulfide reductase (NADPH) activity"/>
    <property type="evidence" value="ECO:0007669"/>
    <property type="project" value="TreeGrafter"/>
</dbReference>
<reference evidence="6" key="1">
    <citation type="submission" date="2022-11" db="UniProtKB">
        <authorList>
            <consortium name="WormBaseParasite"/>
        </authorList>
    </citation>
    <scope>IDENTIFICATION</scope>
</reference>
<evidence type="ECO:0000256" key="1">
    <source>
        <dbReference type="ARBA" id="ARBA00022729"/>
    </source>
</evidence>
<dbReference type="AlphaFoldDB" id="A0A915J8W2"/>
<accession>A0A915J8W2</accession>
<keyword evidence="2" id="KW-0676">Redox-active center</keyword>
<dbReference type="GO" id="GO:0045454">
    <property type="term" value="P:cell redox homeostasis"/>
    <property type="evidence" value="ECO:0007669"/>
    <property type="project" value="TreeGrafter"/>
</dbReference>
<evidence type="ECO:0000256" key="2">
    <source>
        <dbReference type="ARBA" id="ARBA00023284"/>
    </source>
</evidence>
<evidence type="ECO:0000256" key="3">
    <source>
        <dbReference type="SAM" id="MobiDB-lite"/>
    </source>
</evidence>
<evidence type="ECO:0000313" key="5">
    <source>
        <dbReference type="Proteomes" id="UP000887565"/>
    </source>
</evidence>
<dbReference type="PANTHER" id="PTHR13544">
    <property type="entry name" value="SELENOPROTEIN T"/>
    <property type="match status" value="1"/>
</dbReference>
<name>A0A915J8W2_ROMCU</name>
<feature type="compositionally biased region" description="Basic and acidic residues" evidence="3">
    <location>
        <begin position="134"/>
        <end position="159"/>
    </location>
</feature>
<evidence type="ECO:0000256" key="4">
    <source>
        <dbReference type="SAM" id="Phobius"/>
    </source>
</evidence>